<accession>A0ACC2LXW3</accession>
<organism evidence="1 2">
    <name type="scientific">Persea americana</name>
    <name type="common">Avocado</name>
    <dbReference type="NCBI Taxonomy" id="3435"/>
    <lineage>
        <taxon>Eukaryota</taxon>
        <taxon>Viridiplantae</taxon>
        <taxon>Streptophyta</taxon>
        <taxon>Embryophyta</taxon>
        <taxon>Tracheophyta</taxon>
        <taxon>Spermatophyta</taxon>
        <taxon>Magnoliopsida</taxon>
        <taxon>Magnoliidae</taxon>
        <taxon>Laurales</taxon>
        <taxon>Lauraceae</taxon>
        <taxon>Persea</taxon>
    </lineage>
</organism>
<reference evidence="1 2" key="1">
    <citation type="journal article" date="2022" name="Hortic Res">
        <title>A haplotype resolved chromosomal level avocado genome allows analysis of novel avocado genes.</title>
        <authorList>
            <person name="Nath O."/>
            <person name="Fletcher S.J."/>
            <person name="Hayward A."/>
            <person name="Shaw L.M."/>
            <person name="Masouleh A.K."/>
            <person name="Furtado A."/>
            <person name="Henry R.J."/>
            <person name="Mitter N."/>
        </authorList>
    </citation>
    <scope>NUCLEOTIDE SEQUENCE [LARGE SCALE GENOMIC DNA]</scope>
    <source>
        <strain evidence="2">cv. Hass</strain>
    </source>
</reference>
<protein>
    <submittedName>
        <fullName evidence="1">Uncharacterized protein</fullName>
    </submittedName>
</protein>
<evidence type="ECO:0000313" key="2">
    <source>
        <dbReference type="Proteomes" id="UP001234297"/>
    </source>
</evidence>
<comment type="caution">
    <text evidence="1">The sequence shown here is derived from an EMBL/GenBank/DDBJ whole genome shotgun (WGS) entry which is preliminary data.</text>
</comment>
<dbReference type="Proteomes" id="UP001234297">
    <property type="component" value="Chromosome 3"/>
</dbReference>
<dbReference type="EMBL" id="CM056811">
    <property type="protein sequence ID" value="KAJ8638164.1"/>
    <property type="molecule type" value="Genomic_DNA"/>
</dbReference>
<evidence type="ECO:0000313" key="1">
    <source>
        <dbReference type="EMBL" id="KAJ8638164.1"/>
    </source>
</evidence>
<sequence length="370" mass="40130">MAWLGKVSLRGFPDLAGAVTKLSGSVKNIEKNFNSALGLEEKSEQGEDRRALFDPVMAFMGQKGRESSVEPSEKAESLQPTVPVDKGGEKTISRDGDAAESTSNVLRELDEAESDTQQVSVESKTVPSVIGNQEISESVESFQHKDAAEEGSIEESQSEESKSISSNVVEQVENGVLPLPDESHHTSELPDDHDEQKTDAEQYVESASSVLVDALKIKQVTEPEGSDSSPVANVEAESAAELLTDSPPSHISLGQAPNMTSESAFHDSGSPIKSVDGDGRANDFENDNREHHLRSETNVSDFVDPGIEMRKVKMEMKMMEAALQGAARQSQAKAAEIAMLMNEKEQLKSTIDGLKKSSIDRQGLERSRMR</sequence>
<proteinExistence type="predicted"/>
<gene>
    <name evidence="1" type="ORF">MRB53_012431</name>
</gene>
<name>A0ACC2LXW3_PERAE</name>
<keyword evidence="2" id="KW-1185">Reference proteome</keyword>